<keyword evidence="2" id="KW-1185">Reference proteome</keyword>
<accession>A0A8H7A608</accession>
<evidence type="ECO:0000313" key="2">
    <source>
        <dbReference type="Proteomes" id="UP000606974"/>
    </source>
</evidence>
<dbReference type="AlphaFoldDB" id="A0A8H7A608"/>
<name>A0A8H7A608_9EURO</name>
<sequence length="60" mass="6791">MQILQGYTANLPSKLTLANARHATYEANWSNPLYQLALVDEYVETYIAISLRLFDVALDS</sequence>
<protein>
    <submittedName>
        <fullName evidence="1">Uncharacterized protein</fullName>
    </submittedName>
</protein>
<evidence type="ECO:0000313" key="1">
    <source>
        <dbReference type="EMBL" id="KAF7503208.1"/>
    </source>
</evidence>
<dbReference type="EMBL" id="JAACFV010000191">
    <property type="protein sequence ID" value="KAF7503208.1"/>
    <property type="molecule type" value="Genomic_DNA"/>
</dbReference>
<gene>
    <name evidence="1" type="ORF">GJ744_004211</name>
</gene>
<organism evidence="1 2">
    <name type="scientific">Endocarpon pusillum</name>
    <dbReference type="NCBI Taxonomy" id="364733"/>
    <lineage>
        <taxon>Eukaryota</taxon>
        <taxon>Fungi</taxon>
        <taxon>Dikarya</taxon>
        <taxon>Ascomycota</taxon>
        <taxon>Pezizomycotina</taxon>
        <taxon>Eurotiomycetes</taxon>
        <taxon>Chaetothyriomycetidae</taxon>
        <taxon>Verrucariales</taxon>
        <taxon>Verrucariaceae</taxon>
        <taxon>Endocarpon</taxon>
    </lineage>
</organism>
<proteinExistence type="predicted"/>
<comment type="caution">
    <text evidence="1">The sequence shown here is derived from an EMBL/GenBank/DDBJ whole genome shotgun (WGS) entry which is preliminary data.</text>
</comment>
<reference evidence="1" key="1">
    <citation type="submission" date="2020-02" db="EMBL/GenBank/DDBJ databases">
        <authorList>
            <person name="Palmer J.M."/>
        </authorList>
    </citation>
    <scope>NUCLEOTIDE SEQUENCE</scope>
    <source>
        <strain evidence="1">EPUS1.4</strain>
        <tissue evidence="1">Thallus</tissue>
    </source>
</reference>
<dbReference type="Proteomes" id="UP000606974">
    <property type="component" value="Unassembled WGS sequence"/>
</dbReference>